<gene>
    <name evidence="4" type="ORF">B0T22DRAFT_531159</name>
</gene>
<keyword evidence="2" id="KW-0732">Signal</keyword>
<proteinExistence type="inferred from homology"/>
<dbReference type="EMBL" id="JAULSO010000006">
    <property type="protein sequence ID" value="KAK3681792.1"/>
    <property type="molecule type" value="Genomic_DNA"/>
</dbReference>
<dbReference type="PANTHER" id="PTHR47966:SF2">
    <property type="entry name" value="ASPERGILLOPEPSIN-1-RELATED"/>
    <property type="match status" value="1"/>
</dbReference>
<dbReference type="Gene3D" id="2.40.70.10">
    <property type="entry name" value="Acid Proteases"/>
    <property type="match status" value="2"/>
</dbReference>
<dbReference type="PROSITE" id="PS51767">
    <property type="entry name" value="PEPTIDASE_A1"/>
    <property type="match status" value="1"/>
</dbReference>
<dbReference type="PANTHER" id="PTHR47966">
    <property type="entry name" value="BETA-SITE APP-CLEAVING ENZYME, ISOFORM A-RELATED"/>
    <property type="match status" value="1"/>
</dbReference>
<comment type="caution">
    <text evidence="4">The sequence shown here is derived from an EMBL/GenBank/DDBJ whole genome shotgun (WGS) entry which is preliminary data.</text>
</comment>
<dbReference type="InterPro" id="IPR001461">
    <property type="entry name" value="Aspartic_peptidase_A1"/>
</dbReference>
<evidence type="ECO:0000313" key="5">
    <source>
        <dbReference type="Proteomes" id="UP001270362"/>
    </source>
</evidence>
<dbReference type="InterPro" id="IPR033121">
    <property type="entry name" value="PEPTIDASE_A1"/>
</dbReference>
<evidence type="ECO:0000256" key="2">
    <source>
        <dbReference type="SAM" id="SignalP"/>
    </source>
</evidence>
<evidence type="ECO:0000313" key="4">
    <source>
        <dbReference type="EMBL" id="KAK3681792.1"/>
    </source>
</evidence>
<evidence type="ECO:0000259" key="3">
    <source>
        <dbReference type="PROSITE" id="PS51767"/>
    </source>
</evidence>
<dbReference type="InterPro" id="IPR021109">
    <property type="entry name" value="Peptidase_aspartic_dom_sf"/>
</dbReference>
<name>A0AAE1C7Q2_9PEZI</name>
<reference evidence="4" key="1">
    <citation type="journal article" date="2023" name="Mol. Phylogenet. Evol.">
        <title>Genome-scale phylogeny and comparative genomics of the fungal order Sordariales.</title>
        <authorList>
            <person name="Hensen N."/>
            <person name="Bonometti L."/>
            <person name="Westerberg I."/>
            <person name="Brannstrom I.O."/>
            <person name="Guillou S."/>
            <person name="Cros-Aarteil S."/>
            <person name="Calhoun S."/>
            <person name="Haridas S."/>
            <person name="Kuo A."/>
            <person name="Mondo S."/>
            <person name="Pangilinan J."/>
            <person name="Riley R."/>
            <person name="LaButti K."/>
            <person name="Andreopoulos B."/>
            <person name="Lipzen A."/>
            <person name="Chen C."/>
            <person name="Yan M."/>
            <person name="Daum C."/>
            <person name="Ng V."/>
            <person name="Clum A."/>
            <person name="Steindorff A."/>
            <person name="Ohm R.A."/>
            <person name="Martin F."/>
            <person name="Silar P."/>
            <person name="Natvig D.O."/>
            <person name="Lalanne C."/>
            <person name="Gautier V."/>
            <person name="Ament-Velasquez S.L."/>
            <person name="Kruys A."/>
            <person name="Hutchinson M.I."/>
            <person name="Powell A.J."/>
            <person name="Barry K."/>
            <person name="Miller A.N."/>
            <person name="Grigoriev I.V."/>
            <person name="Debuchy R."/>
            <person name="Gladieux P."/>
            <person name="Hiltunen Thoren M."/>
            <person name="Johannesson H."/>
        </authorList>
    </citation>
    <scope>NUCLEOTIDE SEQUENCE</scope>
    <source>
        <strain evidence="4">CBS 314.62</strain>
    </source>
</reference>
<organism evidence="4 5">
    <name type="scientific">Podospora appendiculata</name>
    <dbReference type="NCBI Taxonomy" id="314037"/>
    <lineage>
        <taxon>Eukaryota</taxon>
        <taxon>Fungi</taxon>
        <taxon>Dikarya</taxon>
        <taxon>Ascomycota</taxon>
        <taxon>Pezizomycotina</taxon>
        <taxon>Sordariomycetes</taxon>
        <taxon>Sordariomycetidae</taxon>
        <taxon>Sordariales</taxon>
        <taxon>Podosporaceae</taxon>
        <taxon>Podospora</taxon>
    </lineage>
</organism>
<evidence type="ECO:0000256" key="1">
    <source>
        <dbReference type="ARBA" id="ARBA00007447"/>
    </source>
</evidence>
<feature type="chain" id="PRO_5042278039" description="Peptidase A1 domain-containing protein" evidence="2">
    <location>
        <begin position="25"/>
        <end position="370"/>
    </location>
</feature>
<reference evidence="4" key="2">
    <citation type="submission" date="2023-06" db="EMBL/GenBank/DDBJ databases">
        <authorList>
            <consortium name="Lawrence Berkeley National Laboratory"/>
            <person name="Haridas S."/>
            <person name="Hensen N."/>
            <person name="Bonometti L."/>
            <person name="Westerberg I."/>
            <person name="Brannstrom I.O."/>
            <person name="Guillou S."/>
            <person name="Cros-Aarteil S."/>
            <person name="Calhoun S."/>
            <person name="Kuo A."/>
            <person name="Mondo S."/>
            <person name="Pangilinan J."/>
            <person name="Riley R."/>
            <person name="Labutti K."/>
            <person name="Andreopoulos B."/>
            <person name="Lipzen A."/>
            <person name="Chen C."/>
            <person name="Yanf M."/>
            <person name="Daum C."/>
            <person name="Ng V."/>
            <person name="Clum A."/>
            <person name="Steindorff A."/>
            <person name="Ohm R."/>
            <person name="Martin F."/>
            <person name="Silar P."/>
            <person name="Natvig D."/>
            <person name="Lalanne C."/>
            <person name="Gautier V."/>
            <person name="Ament-Velasquez S.L."/>
            <person name="Kruys A."/>
            <person name="Hutchinson M.I."/>
            <person name="Powell A.J."/>
            <person name="Barry K."/>
            <person name="Miller A.N."/>
            <person name="Grigoriev I.V."/>
            <person name="Debuchy R."/>
            <person name="Gladieux P."/>
            <person name="Thoren M.H."/>
            <person name="Johannesson H."/>
        </authorList>
    </citation>
    <scope>NUCLEOTIDE SEQUENCE</scope>
    <source>
        <strain evidence="4">CBS 314.62</strain>
    </source>
</reference>
<dbReference type="AlphaFoldDB" id="A0AAE1C7Q2"/>
<comment type="similarity">
    <text evidence="1">Belongs to the peptidase A1 family.</text>
</comment>
<dbReference type="Proteomes" id="UP001270362">
    <property type="component" value="Unassembled WGS sequence"/>
</dbReference>
<dbReference type="GO" id="GO:0004190">
    <property type="term" value="F:aspartic-type endopeptidase activity"/>
    <property type="evidence" value="ECO:0007669"/>
    <property type="project" value="InterPro"/>
</dbReference>
<dbReference type="SUPFAM" id="SSF50630">
    <property type="entry name" value="Acid proteases"/>
    <property type="match status" value="1"/>
</dbReference>
<keyword evidence="5" id="KW-1185">Reference proteome</keyword>
<sequence>MRFSADLFSLSVALLLGNKYLAPASRSSHFTVRQIKKPKYHSGHQRNGLHALIRAYAKFGAELTPALKTAVRLSATVNADILRKRDNTTGSVTTYPPEGNDYEFVWVFSSETLPFQVNGQAIYTPSASKTSTPVPELSRKIAYGDSSGAAGVVYTDRVAIGNVSVPSQIVESATWVSSTFTADKFCSGLLGLGMTSGSSVKPNKTLAFMDNLRDKLAQPLFTANLKHVVPGTYTFGSINASEHTGAIQYAPNSTAIADMGTTLLLAQQDMVDAYYARMQGSASDDTWAAVLFPCDADLPDWSFFIGGYKGTVPGRYMNCGVVNATHCYGGMQTAEGIGFAVFGGTVMKAQFAVFDLGGMRVGFANKVLET</sequence>
<dbReference type="Pfam" id="PF00026">
    <property type="entry name" value="Asp"/>
    <property type="match status" value="2"/>
</dbReference>
<protein>
    <recommendedName>
        <fullName evidence="3">Peptidase A1 domain-containing protein</fullName>
    </recommendedName>
</protein>
<dbReference type="GO" id="GO:0006508">
    <property type="term" value="P:proteolysis"/>
    <property type="evidence" value="ECO:0007669"/>
    <property type="project" value="InterPro"/>
</dbReference>
<feature type="signal peptide" evidence="2">
    <location>
        <begin position="1"/>
        <end position="24"/>
    </location>
</feature>
<feature type="domain" description="Peptidase A1" evidence="3">
    <location>
        <begin position="81"/>
        <end position="364"/>
    </location>
</feature>
<accession>A0AAE1C7Q2</accession>